<sequence>MKNIRLLWLFPSVFLVSCIYPGVDDDFNQANMYDPVVMQRVDFENSVAVQPVQSISVSGKIYIKENLLFINEFRKGFHVFNYSNPSSPTPVGFIQIPGATDLAVRNNTIYINQAVDLVTLQYNISDNSLTVTNRNRNIFPQMVAPNGEYFNVNENQIIVDFTN</sequence>
<evidence type="ECO:0000313" key="2">
    <source>
        <dbReference type="Proteomes" id="UP000271937"/>
    </source>
</evidence>
<dbReference type="RefSeq" id="WP_125012162.1">
    <property type="nucleotide sequence ID" value="NZ_RQVR01000005.1"/>
</dbReference>
<comment type="caution">
    <text evidence="1">The sequence shown here is derived from an EMBL/GenBank/DDBJ whole genome shotgun (WGS) entry which is preliminary data.</text>
</comment>
<dbReference type="PROSITE" id="PS51257">
    <property type="entry name" value="PROKAR_LIPOPROTEIN"/>
    <property type="match status" value="1"/>
</dbReference>
<keyword evidence="2" id="KW-1185">Reference proteome</keyword>
<dbReference type="EMBL" id="RQVR01000005">
    <property type="protein sequence ID" value="RRJ92521.1"/>
    <property type="molecule type" value="Genomic_DNA"/>
</dbReference>
<dbReference type="OrthoDB" id="853480at2"/>
<reference evidence="1 2" key="1">
    <citation type="submission" date="2018-11" db="EMBL/GenBank/DDBJ databases">
        <title>Flavobacterium sp. nov., YIM 102600 draft genome.</title>
        <authorList>
            <person name="Li G."/>
            <person name="Jiang Y."/>
        </authorList>
    </citation>
    <scope>NUCLEOTIDE SEQUENCE [LARGE SCALE GENOMIC DNA]</scope>
    <source>
        <strain evidence="1 2">YIM 102600</strain>
    </source>
</reference>
<evidence type="ECO:0000313" key="1">
    <source>
        <dbReference type="EMBL" id="RRJ92521.1"/>
    </source>
</evidence>
<gene>
    <name evidence="1" type="ORF">EG849_05945</name>
</gene>
<evidence type="ECO:0008006" key="3">
    <source>
        <dbReference type="Google" id="ProtNLM"/>
    </source>
</evidence>
<proteinExistence type="predicted"/>
<protein>
    <recommendedName>
        <fullName evidence="3">LVIVD repeat-containing protein</fullName>
    </recommendedName>
</protein>
<organism evidence="1 2">
    <name type="scientific">Flavobacterium macacae</name>
    <dbReference type="NCBI Taxonomy" id="2488993"/>
    <lineage>
        <taxon>Bacteria</taxon>
        <taxon>Pseudomonadati</taxon>
        <taxon>Bacteroidota</taxon>
        <taxon>Flavobacteriia</taxon>
        <taxon>Flavobacteriales</taxon>
        <taxon>Flavobacteriaceae</taxon>
        <taxon>Flavobacterium</taxon>
    </lineage>
</organism>
<dbReference type="Proteomes" id="UP000271937">
    <property type="component" value="Unassembled WGS sequence"/>
</dbReference>
<name>A0A3P3WBG7_9FLAO</name>
<dbReference type="AlphaFoldDB" id="A0A3P3WBG7"/>
<accession>A0A3P3WBG7</accession>